<name>A0ABW5DLI5_9PROT</name>
<dbReference type="Proteomes" id="UP001597295">
    <property type="component" value="Unassembled WGS sequence"/>
</dbReference>
<keyword evidence="2" id="KW-1185">Reference proteome</keyword>
<dbReference type="EMBL" id="JBHUIP010000003">
    <property type="protein sequence ID" value="MFD2261852.1"/>
    <property type="molecule type" value="Genomic_DNA"/>
</dbReference>
<dbReference type="RefSeq" id="WP_379874766.1">
    <property type="nucleotide sequence ID" value="NZ_JBHUIP010000003.1"/>
</dbReference>
<reference evidence="2" key="1">
    <citation type="journal article" date="2019" name="Int. J. Syst. Evol. Microbiol.">
        <title>The Global Catalogue of Microorganisms (GCM) 10K type strain sequencing project: providing services to taxonomists for standard genome sequencing and annotation.</title>
        <authorList>
            <consortium name="The Broad Institute Genomics Platform"/>
            <consortium name="The Broad Institute Genome Sequencing Center for Infectious Disease"/>
            <person name="Wu L."/>
            <person name="Ma J."/>
        </authorList>
    </citation>
    <scope>NUCLEOTIDE SEQUENCE [LARGE SCALE GENOMIC DNA]</scope>
    <source>
        <strain evidence="2">CGMCC 1.19062</strain>
    </source>
</reference>
<evidence type="ECO:0000313" key="1">
    <source>
        <dbReference type="EMBL" id="MFD2261852.1"/>
    </source>
</evidence>
<protein>
    <submittedName>
        <fullName evidence="1">DUF2218 domain-containing protein</fullName>
    </submittedName>
</protein>
<proteinExistence type="predicted"/>
<evidence type="ECO:0000313" key="2">
    <source>
        <dbReference type="Proteomes" id="UP001597295"/>
    </source>
</evidence>
<dbReference type="Gene3D" id="3.30.310.50">
    <property type="entry name" value="Alpha-D-phosphohexomutase, C-terminal domain"/>
    <property type="match status" value="1"/>
</dbReference>
<dbReference type="InterPro" id="IPR014543">
    <property type="entry name" value="UCP028291"/>
</dbReference>
<gene>
    <name evidence="1" type="ORF">ACFSM5_03065</name>
</gene>
<dbReference type="Pfam" id="PF09981">
    <property type="entry name" value="DUF2218"/>
    <property type="match status" value="1"/>
</dbReference>
<accession>A0ABW5DLI5</accession>
<organism evidence="1 2">
    <name type="scientific">Lacibacterium aquatile</name>
    <dbReference type="NCBI Taxonomy" id="1168082"/>
    <lineage>
        <taxon>Bacteria</taxon>
        <taxon>Pseudomonadati</taxon>
        <taxon>Pseudomonadota</taxon>
        <taxon>Alphaproteobacteria</taxon>
        <taxon>Rhodospirillales</taxon>
        <taxon>Rhodospirillaceae</taxon>
    </lineage>
</organism>
<sequence length="95" mass="10485">MAILETRLATEHGTRYLIQLCKHFAHKIPATYEGNEGQISFDAGVCRLSADTAGLLMSVDAGNAEDATMLAGVMARHLERFAFREELAFDWKAPD</sequence>
<dbReference type="PIRSF" id="PIRSF028291">
    <property type="entry name" value="UCP028291"/>
    <property type="match status" value="1"/>
</dbReference>
<comment type="caution">
    <text evidence="1">The sequence shown here is derived from an EMBL/GenBank/DDBJ whole genome shotgun (WGS) entry which is preliminary data.</text>
</comment>